<reference evidence="2" key="1">
    <citation type="submission" date="2020-08" db="EMBL/GenBank/DDBJ databases">
        <title>Plant Genome Project.</title>
        <authorList>
            <person name="Zhang R.-G."/>
        </authorList>
    </citation>
    <scope>NUCLEOTIDE SEQUENCE</scope>
    <source>
        <strain evidence="2">WSP0</strain>
        <tissue evidence="2">Leaf</tissue>
    </source>
</reference>
<evidence type="ECO:0000313" key="3">
    <source>
        <dbReference type="Proteomes" id="UP000823749"/>
    </source>
</evidence>
<accession>A0AAV6IIU7</accession>
<dbReference type="GO" id="GO:0006355">
    <property type="term" value="P:regulation of DNA-templated transcription"/>
    <property type="evidence" value="ECO:0007669"/>
    <property type="project" value="InterPro"/>
</dbReference>
<gene>
    <name evidence="2" type="ORF">RHGRI_032771</name>
</gene>
<name>A0AAV6IIU7_9ERIC</name>
<comment type="caution">
    <text evidence="2">The sequence shown here is derived from an EMBL/GenBank/DDBJ whole genome shotgun (WGS) entry which is preliminary data.</text>
</comment>
<dbReference type="GO" id="GO:0016592">
    <property type="term" value="C:mediator complex"/>
    <property type="evidence" value="ECO:0007669"/>
    <property type="project" value="InterPro"/>
</dbReference>
<feature type="region of interest" description="Disordered" evidence="1">
    <location>
        <begin position="203"/>
        <end position="229"/>
    </location>
</feature>
<dbReference type="AlphaFoldDB" id="A0AAV6IIU7"/>
<dbReference type="EMBL" id="JACTNZ010000011">
    <property type="protein sequence ID" value="KAG5526605.1"/>
    <property type="molecule type" value="Genomic_DNA"/>
</dbReference>
<feature type="region of interest" description="Disordered" evidence="1">
    <location>
        <begin position="37"/>
        <end position="60"/>
    </location>
</feature>
<dbReference type="PANTHER" id="PTHR35989">
    <property type="entry name" value="MEDIATOR OF RNA POLYMERASE II TRANSCRIPTION SUBUNIT 32"/>
    <property type="match status" value="1"/>
</dbReference>
<evidence type="ECO:0008006" key="4">
    <source>
        <dbReference type="Google" id="ProtNLM"/>
    </source>
</evidence>
<evidence type="ECO:0000313" key="2">
    <source>
        <dbReference type="EMBL" id="KAG5526605.1"/>
    </source>
</evidence>
<sequence length="229" mass="24756">MYIDLITQIRQTSISESTLTVQAFPFSPHPQLVAFESHPRRSRCSAASPRRPPGSEPPSIEGKFPYIILVLDGSDDTIQVETCTMDNIVDSLNNAYQDFVAAAASVLEAKETSSGQKTAATDAALENFKQHWELFRVACDQAEEFVESVKQRIGSECLVDEATGYVAGKPGQAATTGLPPISAVRLEQMSKAVRWLVIELQQGSGTAGGPSHPHSSAPFDARFSEDATQ</sequence>
<protein>
    <recommendedName>
        <fullName evidence="4">Mediator of RNA polymerase II transcription subunit 32</fullName>
    </recommendedName>
</protein>
<dbReference type="InterPro" id="IPR033244">
    <property type="entry name" value="MED32"/>
</dbReference>
<dbReference type="GO" id="GO:0009631">
    <property type="term" value="P:cold acclimation"/>
    <property type="evidence" value="ECO:0007669"/>
    <property type="project" value="InterPro"/>
</dbReference>
<proteinExistence type="predicted"/>
<dbReference type="PANTHER" id="PTHR35989:SF1">
    <property type="entry name" value="MEDIATOR OF RNA POLYMERASE II TRANSCRIPTION SUBUNIT 32"/>
    <property type="match status" value="1"/>
</dbReference>
<organism evidence="2 3">
    <name type="scientific">Rhododendron griersonianum</name>
    <dbReference type="NCBI Taxonomy" id="479676"/>
    <lineage>
        <taxon>Eukaryota</taxon>
        <taxon>Viridiplantae</taxon>
        <taxon>Streptophyta</taxon>
        <taxon>Embryophyta</taxon>
        <taxon>Tracheophyta</taxon>
        <taxon>Spermatophyta</taxon>
        <taxon>Magnoliopsida</taxon>
        <taxon>eudicotyledons</taxon>
        <taxon>Gunneridae</taxon>
        <taxon>Pentapetalae</taxon>
        <taxon>asterids</taxon>
        <taxon>Ericales</taxon>
        <taxon>Ericaceae</taxon>
        <taxon>Ericoideae</taxon>
        <taxon>Rhodoreae</taxon>
        <taxon>Rhododendron</taxon>
    </lineage>
</organism>
<evidence type="ECO:0000256" key="1">
    <source>
        <dbReference type="SAM" id="MobiDB-lite"/>
    </source>
</evidence>
<keyword evidence="3" id="KW-1185">Reference proteome</keyword>
<dbReference type="Proteomes" id="UP000823749">
    <property type="component" value="Chromosome 11"/>
</dbReference>
<dbReference type="GO" id="GO:0010150">
    <property type="term" value="P:leaf senescence"/>
    <property type="evidence" value="ECO:0007669"/>
    <property type="project" value="InterPro"/>
</dbReference>
<dbReference type="GO" id="GO:0048364">
    <property type="term" value="P:root development"/>
    <property type="evidence" value="ECO:0007669"/>
    <property type="project" value="InterPro"/>
</dbReference>